<dbReference type="eggNOG" id="arCOG00679">
    <property type="taxonomic scope" value="Archaea"/>
</dbReference>
<dbReference type="AlphaFoldDB" id="U1PLS6"/>
<accession>U1PLS6</accession>
<dbReference type="STRING" id="1238425.J07HQW2_01099"/>
<name>U1PLS6_9EURY</name>
<dbReference type="EMBL" id="KE356561">
    <property type="protein sequence ID" value="ERG94662.1"/>
    <property type="molecule type" value="Genomic_DNA"/>
</dbReference>
<protein>
    <submittedName>
        <fullName evidence="1">Transposase</fullName>
    </submittedName>
</protein>
<sequence>MGHANPRLVYDGIKDPIDALLTGDAAKTQLSVWREGPEWKVSFTVTDSGDTSGEETHVGVDVGHNYILAATPDDGSAQSFLVSGNEYTFVRRYYRSLRDSLQEAGALRARNHVGNKEYRRIQDANHTLSNRVVEYASQFTNPVIKLEDLEGIRDGSEWHGVHS</sequence>
<evidence type="ECO:0000313" key="2">
    <source>
        <dbReference type="Proteomes" id="UP000030710"/>
    </source>
</evidence>
<reference evidence="1 2" key="1">
    <citation type="journal article" date="2013" name="PLoS ONE">
        <title>Assembly-driven community genomics of a hypersaline microbial ecosystem.</title>
        <authorList>
            <person name="Podell S."/>
            <person name="Ugalde J.A."/>
            <person name="Narasingarao P."/>
            <person name="Banfield J.F."/>
            <person name="Heidelberg K.B."/>
            <person name="Allen E.E."/>
        </authorList>
    </citation>
    <scope>NUCLEOTIDE SEQUENCE [LARGE SCALE GENOMIC DNA]</scope>
    <source>
        <strain evidence="2">J07HQW2</strain>
    </source>
</reference>
<organism evidence="1 2">
    <name type="scientific">Haloquadratum walsbyi J07HQW2</name>
    <dbReference type="NCBI Taxonomy" id="1238425"/>
    <lineage>
        <taxon>Archaea</taxon>
        <taxon>Methanobacteriati</taxon>
        <taxon>Methanobacteriota</taxon>
        <taxon>Stenosarchaea group</taxon>
        <taxon>Halobacteria</taxon>
        <taxon>Halobacteriales</taxon>
        <taxon>Haloferacaceae</taxon>
        <taxon>Haloquadratum</taxon>
    </lineage>
</organism>
<proteinExistence type="predicted"/>
<gene>
    <name evidence="1" type="ORF">J07HQW2_01099</name>
</gene>
<dbReference type="RefSeq" id="WP_021054153.1">
    <property type="nucleotide sequence ID" value="NZ_KE356561.1"/>
</dbReference>
<evidence type="ECO:0000313" key="1">
    <source>
        <dbReference type="EMBL" id="ERG94662.1"/>
    </source>
</evidence>
<dbReference type="Proteomes" id="UP000030710">
    <property type="component" value="Unassembled WGS sequence"/>
</dbReference>
<dbReference type="HOGENOM" id="CLU_1623438_0_0_2"/>